<evidence type="ECO:0000313" key="4">
    <source>
        <dbReference type="EMBL" id="CAD9353750.1"/>
    </source>
</evidence>
<keyword evidence="2" id="KW-0732">Signal</keyword>
<evidence type="ECO:0000256" key="2">
    <source>
        <dbReference type="SAM" id="SignalP"/>
    </source>
</evidence>
<dbReference type="PANTHER" id="PTHR22946:SF9">
    <property type="entry name" value="POLYKETIDE TRANSFERASE AF380"/>
    <property type="match status" value="1"/>
</dbReference>
<dbReference type="PANTHER" id="PTHR22946">
    <property type="entry name" value="DIENELACTONE HYDROLASE DOMAIN-CONTAINING PROTEIN-RELATED"/>
    <property type="match status" value="1"/>
</dbReference>
<gene>
    <name evidence="4" type="ORF">DBRI1063_LOCUS23133</name>
</gene>
<feature type="chain" id="PRO_5031404408" description="Serine aminopeptidase S33 domain-containing protein" evidence="2">
    <location>
        <begin position="26"/>
        <end position="341"/>
    </location>
</feature>
<name>A0A7S1ZZW9_9STRA</name>
<evidence type="ECO:0000259" key="3">
    <source>
        <dbReference type="Pfam" id="PF12146"/>
    </source>
</evidence>
<dbReference type="EMBL" id="HBGN01036072">
    <property type="protein sequence ID" value="CAD9353750.1"/>
    <property type="molecule type" value="Transcribed_RNA"/>
</dbReference>
<feature type="signal peptide" evidence="2">
    <location>
        <begin position="1"/>
        <end position="25"/>
    </location>
</feature>
<dbReference type="InterPro" id="IPR022742">
    <property type="entry name" value="Hydrolase_4"/>
</dbReference>
<dbReference type="InterPro" id="IPR029058">
    <property type="entry name" value="AB_hydrolase_fold"/>
</dbReference>
<evidence type="ECO:0000256" key="1">
    <source>
        <dbReference type="ARBA" id="ARBA00022801"/>
    </source>
</evidence>
<protein>
    <recommendedName>
        <fullName evidence="3">Serine aminopeptidase S33 domain-containing protein</fullName>
    </recommendedName>
</protein>
<dbReference type="Pfam" id="PF12146">
    <property type="entry name" value="Hydrolase_4"/>
    <property type="match status" value="1"/>
</dbReference>
<sequence length="341" mass="35899">MMPKLSLISGTLAVLLAALLGNAPGVPEWKYDLPNIVEEEKGETIQFTGGDGTTTLTGRLYHPAGRKQQTPVIVLAHGFGLTQDCSLDIFVNAFNDAGFAAFTFDYATFGASEGFPRHVINPSGQIADLNAAIDAIQKTDSLRVDTSKIGLWGYSFGGGHVLVAAASQNPSIRAVVSQAPFLGSGTKTLLISTVALAKQLLASMKWALLGIVGKTWYVPLHGLLGSAAMMQNEGDNEGYAALLPPGGGKYGHRNAASVGSVFRVLVHRPINSVASVVAPSLLIAAEHDTLCPVEQVVKAAEIIEGAELLVLPGLGHFDVYSGDALKEILSSTTKFLKKHLK</sequence>
<dbReference type="InterPro" id="IPR050261">
    <property type="entry name" value="FrsA_esterase"/>
</dbReference>
<proteinExistence type="predicted"/>
<dbReference type="AlphaFoldDB" id="A0A7S1ZZW9"/>
<accession>A0A7S1ZZW9</accession>
<dbReference type="GO" id="GO:0016788">
    <property type="term" value="F:hydrolase activity, acting on ester bonds"/>
    <property type="evidence" value="ECO:0007669"/>
    <property type="project" value="UniProtKB-ARBA"/>
</dbReference>
<dbReference type="SUPFAM" id="SSF53474">
    <property type="entry name" value="alpha/beta-Hydrolases"/>
    <property type="match status" value="1"/>
</dbReference>
<feature type="domain" description="Serine aminopeptidase S33" evidence="3">
    <location>
        <begin position="71"/>
        <end position="203"/>
    </location>
</feature>
<organism evidence="4">
    <name type="scientific">Ditylum brightwellii</name>
    <dbReference type="NCBI Taxonomy" id="49249"/>
    <lineage>
        <taxon>Eukaryota</taxon>
        <taxon>Sar</taxon>
        <taxon>Stramenopiles</taxon>
        <taxon>Ochrophyta</taxon>
        <taxon>Bacillariophyta</taxon>
        <taxon>Mediophyceae</taxon>
        <taxon>Lithodesmiophycidae</taxon>
        <taxon>Lithodesmiales</taxon>
        <taxon>Lithodesmiaceae</taxon>
        <taxon>Ditylum</taxon>
    </lineage>
</organism>
<dbReference type="Gene3D" id="3.40.50.1820">
    <property type="entry name" value="alpha/beta hydrolase"/>
    <property type="match status" value="1"/>
</dbReference>
<keyword evidence="1" id="KW-0378">Hydrolase</keyword>
<reference evidence="4" key="1">
    <citation type="submission" date="2021-01" db="EMBL/GenBank/DDBJ databases">
        <authorList>
            <person name="Corre E."/>
            <person name="Pelletier E."/>
            <person name="Niang G."/>
            <person name="Scheremetjew M."/>
            <person name="Finn R."/>
            <person name="Kale V."/>
            <person name="Holt S."/>
            <person name="Cochrane G."/>
            <person name="Meng A."/>
            <person name="Brown T."/>
            <person name="Cohen L."/>
        </authorList>
    </citation>
    <scope>NUCLEOTIDE SEQUENCE</scope>
    <source>
        <strain evidence="4">Pop2</strain>
    </source>
</reference>